<dbReference type="Pfam" id="PF00990">
    <property type="entry name" value="GGDEF"/>
    <property type="match status" value="1"/>
</dbReference>
<feature type="transmembrane region" description="Helical" evidence="3">
    <location>
        <begin position="6"/>
        <end position="28"/>
    </location>
</feature>
<accession>A0A2N1J4P5</accession>
<dbReference type="SMART" id="SM00267">
    <property type="entry name" value="GGDEF"/>
    <property type="match status" value="1"/>
</dbReference>
<dbReference type="PROSITE" id="PS50887">
    <property type="entry name" value="GGDEF"/>
    <property type="match status" value="1"/>
</dbReference>
<name>A0A2N1J4P5_9BACT</name>
<dbReference type="KEGG" id="ahs:AHALO_1052"/>
<dbReference type="PANTHER" id="PTHR45138:SF9">
    <property type="entry name" value="DIGUANYLATE CYCLASE DGCM-RELATED"/>
    <property type="match status" value="1"/>
</dbReference>
<dbReference type="InterPro" id="IPR000160">
    <property type="entry name" value="GGDEF_dom"/>
</dbReference>
<feature type="domain" description="GGDEF" evidence="4">
    <location>
        <begin position="470"/>
        <end position="605"/>
    </location>
</feature>
<organism evidence="5 6">
    <name type="scientific">Malaciobacter halophilus</name>
    <dbReference type="NCBI Taxonomy" id="197482"/>
    <lineage>
        <taxon>Bacteria</taxon>
        <taxon>Pseudomonadati</taxon>
        <taxon>Campylobacterota</taxon>
        <taxon>Epsilonproteobacteria</taxon>
        <taxon>Campylobacterales</taxon>
        <taxon>Arcobacteraceae</taxon>
        <taxon>Malaciobacter</taxon>
    </lineage>
</organism>
<sequence length="614" mass="70110">MRKKFTFQYLLIGVVLTILVTTLSLYNLRNTNLKSSIQNAQVIANVVKSGLTSHMINGNMNQVDTFINSVASMKNIEELWLIRSDLVKKQFGKEELRKPKDEIDVKAIKTGELQYELNESFTKTSMRVTVPYTSILENGIDCNKCHNVEYGDTLGAVSLKMDISDIKQVGLEITYLTPVLILISIFIIIVLARKNSEHYILVLDKLAKNIKLAIAGRFKEVPHESSKNNEMDALIDDYNKLMSTFRDTSLDIERRLQGFIGQKANSSHINPLEKSKDIIKNLSNLYQFKKEIELDNTKNEIYERLAQVFKNQFGIKNFAFFEIDYSKNKMSIEKTVGNSLYCKHNISEEPELCRCARTKNDVVSVDYHDSCPYFQKDDKFHYCLNVEISKNVYLIINFICDSKIQLEELKDKISFVKSYINEAAPSIEVKISMNALQESAFEDGLTGLYNRKFLDEHTKKLVPQTRRENLNIGVLLLDMDHFKAVNDEYGHDIGDKVLKELARILNESVRESDLIIRYGGEEFIVLLVGVNSEEDALNVAKKIAKKVRENEIDVYAGNKLKKTVSIGLSMFPQDSTSLEGVIKNADIALYEAKNSGRDKVVRFHESQITSVDLF</sequence>
<dbReference type="GO" id="GO:0052621">
    <property type="term" value="F:diguanylate cyclase activity"/>
    <property type="evidence" value="ECO:0007669"/>
    <property type="project" value="UniProtKB-EC"/>
</dbReference>
<evidence type="ECO:0000256" key="1">
    <source>
        <dbReference type="ARBA" id="ARBA00012528"/>
    </source>
</evidence>
<dbReference type="InterPro" id="IPR029787">
    <property type="entry name" value="Nucleotide_cyclase"/>
</dbReference>
<dbReference type="FunFam" id="3.30.70.270:FF:000001">
    <property type="entry name" value="Diguanylate cyclase domain protein"/>
    <property type="match status" value="1"/>
</dbReference>
<reference evidence="5 6" key="1">
    <citation type="submission" date="2017-09" db="EMBL/GenBank/DDBJ databases">
        <title>Genomics of the genus Arcobacter.</title>
        <authorList>
            <person name="Perez-Cataluna A."/>
            <person name="Figueras M.J."/>
            <person name="Salas-Masso N."/>
        </authorList>
    </citation>
    <scope>NUCLEOTIDE SEQUENCE [LARGE SCALE GENOMIC DNA]</scope>
    <source>
        <strain evidence="5 6">DSM 18005</strain>
    </source>
</reference>
<dbReference type="NCBIfam" id="TIGR00254">
    <property type="entry name" value="GGDEF"/>
    <property type="match status" value="1"/>
</dbReference>
<dbReference type="EMBL" id="NXIF01000015">
    <property type="protein sequence ID" value="PKI81484.1"/>
    <property type="molecule type" value="Genomic_DNA"/>
</dbReference>
<dbReference type="RefSeq" id="WP_101184041.1">
    <property type="nucleotide sequence ID" value="NZ_CP031218.1"/>
</dbReference>
<keyword evidence="6" id="KW-1185">Reference proteome</keyword>
<dbReference type="EC" id="2.7.7.65" evidence="1"/>
<comment type="caution">
    <text evidence="5">The sequence shown here is derived from an EMBL/GenBank/DDBJ whole genome shotgun (WGS) entry which is preliminary data.</text>
</comment>
<keyword evidence="3" id="KW-0472">Membrane</keyword>
<dbReference type="Proteomes" id="UP000233248">
    <property type="component" value="Unassembled WGS sequence"/>
</dbReference>
<dbReference type="OrthoDB" id="9778432at2"/>
<dbReference type="Gene3D" id="3.30.450.290">
    <property type="match status" value="1"/>
</dbReference>
<evidence type="ECO:0000313" key="5">
    <source>
        <dbReference type="EMBL" id="PKI81484.1"/>
    </source>
</evidence>
<dbReference type="SUPFAM" id="SSF55073">
    <property type="entry name" value="Nucleotide cyclase"/>
    <property type="match status" value="1"/>
</dbReference>
<evidence type="ECO:0000256" key="2">
    <source>
        <dbReference type="ARBA" id="ARBA00034247"/>
    </source>
</evidence>
<dbReference type="InterPro" id="IPR043128">
    <property type="entry name" value="Rev_trsase/Diguanyl_cyclase"/>
</dbReference>
<protein>
    <recommendedName>
        <fullName evidence="1">diguanylate cyclase</fullName>
        <ecNumber evidence="1">2.7.7.65</ecNumber>
    </recommendedName>
</protein>
<evidence type="ECO:0000313" key="6">
    <source>
        <dbReference type="Proteomes" id="UP000233248"/>
    </source>
</evidence>
<evidence type="ECO:0000259" key="4">
    <source>
        <dbReference type="PROSITE" id="PS50887"/>
    </source>
</evidence>
<proteinExistence type="predicted"/>
<keyword evidence="3" id="KW-0812">Transmembrane</keyword>
<dbReference type="InterPro" id="IPR050469">
    <property type="entry name" value="Diguanylate_Cyclase"/>
</dbReference>
<dbReference type="PANTHER" id="PTHR45138">
    <property type="entry name" value="REGULATORY COMPONENTS OF SENSORY TRANSDUCTION SYSTEM"/>
    <property type="match status" value="1"/>
</dbReference>
<dbReference type="CDD" id="cd01949">
    <property type="entry name" value="GGDEF"/>
    <property type="match status" value="1"/>
</dbReference>
<gene>
    <name evidence="5" type="ORF">CP960_04205</name>
</gene>
<dbReference type="Gene3D" id="3.30.70.270">
    <property type="match status" value="1"/>
</dbReference>
<comment type="catalytic activity">
    <reaction evidence="2">
        <text>2 GTP = 3',3'-c-di-GMP + 2 diphosphate</text>
        <dbReference type="Rhea" id="RHEA:24898"/>
        <dbReference type="ChEBI" id="CHEBI:33019"/>
        <dbReference type="ChEBI" id="CHEBI:37565"/>
        <dbReference type="ChEBI" id="CHEBI:58805"/>
        <dbReference type="EC" id="2.7.7.65"/>
    </reaction>
</comment>
<feature type="transmembrane region" description="Helical" evidence="3">
    <location>
        <begin position="169"/>
        <end position="192"/>
    </location>
</feature>
<keyword evidence="3" id="KW-1133">Transmembrane helix</keyword>
<evidence type="ECO:0000256" key="3">
    <source>
        <dbReference type="SAM" id="Phobius"/>
    </source>
</evidence>
<dbReference type="AlphaFoldDB" id="A0A2N1J4P5"/>